<dbReference type="OrthoDB" id="6388057at2"/>
<dbReference type="EMBL" id="LSNE01000020">
    <property type="protein sequence ID" value="KXI26891.1"/>
    <property type="molecule type" value="Genomic_DNA"/>
</dbReference>
<keyword evidence="3" id="KW-1185">Reference proteome</keyword>
<comment type="caution">
    <text evidence="2">The sequence shown here is derived from an EMBL/GenBank/DDBJ whole genome shotgun (WGS) entry which is preliminary data.</text>
</comment>
<evidence type="ECO:0000256" key="1">
    <source>
        <dbReference type="SAM" id="Phobius"/>
    </source>
</evidence>
<name>A0A148KKV1_9ALTE</name>
<dbReference type="AlphaFoldDB" id="A0A148KKV1"/>
<feature type="transmembrane region" description="Helical" evidence="1">
    <location>
        <begin position="17"/>
        <end position="38"/>
    </location>
</feature>
<evidence type="ECO:0000313" key="3">
    <source>
        <dbReference type="Proteomes" id="UP000070299"/>
    </source>
</evidence>
<keyword evidence="1" id="KW-0812">Transmembrane</keyword>
<dbReference type="RefSeq" id="WP_068382446.1">
    <property type="nucleotide sequence ID" value="NZ_LSNE01000020.1"/>
</dbReference>
<gene>
    <name evidence="2" type="ORF">AX660_03765</name>
</gene>
<dbReference type="Proteomes" id="UP000070299">
    <property type="component" value="Unassembled WGS sequence"/>
</dbReference>
<sequence>MTKENTNSAPIPANVRVMIALVASPTLMVIGMLFYTLFITGWQFVSISMIIFSLLGFFAYYVVIAGKLPAIRHKKNGS</sequence>
<accession>A0A148KKV1</accession>
<proteinExistence type="predicted"/>
<reference evidence="3" key="1">
    <citation type="submission" date="2016-02" db="EMBL/GenBank/DDBJ databases">
        <authorList>
            <person name="Schultz-Johansen M."/>
            <person name="Glaring M.A."/>
            <person name="Bech P.K."/>
            <person name="Stougaard P."/>
        </authorList>
    </citation>
    <scope>NUCLEOTIDE SEQUENCE [LARGE SCALE GENOMIC DNA]</scope>
    <source>
        <strain evidence="3">S66</strain>
    </source>
</reference>
<protein>
    <submittedName>
        <fullName evidence="2">Uncharacterized protein</fullName>
    </submittedName>
</protein>
<keyword evidence="1" id="KW-1133">Transmembrane helix</keyword>
<keyword evidence="1" id="KW-0472">Membrane</keyword>
<evidence type="ECO:0000313" key="2">
    <source>
        <dbReference type="EMBL" id="KXI26891.1"/>
    </source>
</evidence>
<organism evidence="2 3">
    <name type="scientific">Paraglaciecola hydrolytica</name>
    <dbReference type="NCBI Taxonomy" id="1799789"/>
    <lineage>
        <taxon>Bacteria</taxon>
        <taxon>Pseudomonadati</taxon>
        <taxon>Pseudomonadota</taxon>
        <taxon>Gammaproteobacteria</taxon>
        <taxon>Alteromonadales</taxon>
        <taxon>Alteromonadaceae</taxon>
        <taxon>Paraglaciecola</taxon>
    </lineage>
</organism>
<feature type="transmembrane region" description="Helical" evidence="1">
    <location>
        <begin position="44"/>
        <end position="65"/>
    </location>
</feature>